<dbReference type="GO" id="GO:0005764">
    <property type="term" value="C:lysosome"/>
    <property type="evidence" value="ECO:0007669"/>
    <property type="project" value="UniProtKB-ARBA"/>
</dbReference>
<dbReference type="PROSITE" id="PS51419">
    <property type="entry name" value="RAB"/>
    <property type="match status" value="1"/>
</dbReference>
<dbReference type="GO" id="GO:0003924">
    <property type="term" value="F:GTPase activity"/>
    <property type="evidence" value="ECO:0007669"/>
    <property type="project" value="InterPro"/>
</dbReference>
<evidence type="ECO:0000256" key="2">
    <source>
        <dbReference type="ARBA" id="ARBA00022448"/>
    </source>
</evidence>
<evidence type="ECO:0000313" key="12">
    <source>
        <dbReference type="Proteomes" id="UP000659654"/>
    </source>
</evidence>
<dbReference type="Gene3D" id="3.40.50.300">
    <property type="entry name" value="P-loop containing nucleotide triphosphate hydrolases"/>
    <property type="match status" value="1"/>
</dbReference>
<evidence type="ECO:0000256" key="9">
    <source>
        <dbReference type="ARBA" id="ARBA00067801"/>
    </source>
</evidence>
<dbReference type="PROSITE" id="PS51421">
    <property type="entry name" value="RAS"/>
    <property type="match status" value="1"/>
</dbReference>
<evidence type="ECO:0000256" key="7">
    <source>
        <dbReference type="ARBA" id="ARBA00023289"/>
    </source>
</evidence>
<keyword evidence="3" id="KW-0547">Nucleotide-binding</keyword>
<comment type="function">
    <text evidence="8">Controls vesicular trafficking from endosomes to the trans-Golgi network (TGN). Acts as a negative regulator of TLR9 signaling and can suppress TLR9-triggered TNFA, IL6, and IFNB production in macrophages by promoting TLR9 lysosomal degradation. Also negatively regulates TLR4 signaling in macrophages by promoting lysosomal degradation of TLR4. Promotes megakaryocytic differentiation by increasing NF-kappa-B-dependent IL6 production and subsequently enhancing the association of STAT3 with GATA1. Not involved in the regulation of the EGF- and EGFR degradation pathway.</text>
</comment>
<dbReference type="AlphaFoldDB" id="A0A1I7SHE5"/>
<dbReference type="OrthoDB" id="1436450at2759"/>
<accession>A0A1I7SHE5</accession>
<dbReference type="GO" id="GO:0005525">
    <property type="term" value="F:GTP binding"/>
    <property type="evidence" value="ECO:0007669"/>
    <property type="project" value="UniProtKB-KW"/>
</dbReference>
<dbReference type="GO" id="GO:0090385">
    <property type="term" value="P:phagosome-lysosome fusion"/>
    <property type="evidence" value="ECO:0007669"/>
    <property type="project" value="TreeGrafter"/>
</dbReference>
<reference evidence="10" key="2">
    <citation type="submission" date="2020-09" db="EMBL/GenBank/DDBJ databases">
        <authorList>
            <person name="Kikuchi T."/>
        </authorList>
    </citation>
    <scope>NUCLEOTIDE SEQUENCE</scope>
    <source>
        <strain evidence="10">Ka4C1</strain>
    </source>
</reference>
<evidence type="ECO:0000256" key="5">
    <source>
        <dbReference type="ARBA" id="ARBA00023134"/>
    </source>
</evidence>
<comment type="similarity">
    <text evidence="1">Belongs to the small GTPase superfamily. Rab family.</text>
</comment>
<organism evidence="11 13">
    <name type="scientific">Bursaphelenchus xylophilus</name>
    <name type="common">Pinewood nematode worm</name>
    <name type="synonym">Aphelenchoides xylophilus</name>
    <dbReference type="NCBI Taxonomy" id="6326"/>
    <lineage>
        <taxon>Eukaryota</taxon>
        <taxon>Metazoa</taxon>
        <taxon>Ecdysozoa</taxon>
        <taxon>Nematoda</taxon>
        <taxon>Chromadorea</taxon>
        <taxon>Rhabditida</taxon>
        <taxon>Tylenchina</taxon>
        <taxon>Tylenchomorpha</taxon>
        <taxon>Aphelenchoidea</taxon>
        <taxon>Aphelenchoididae</taxon>
        <taxon>Bursaphelenchus</taxon>
    </lineage>
</organism>
<dbReference type="EMBL" id="CAJFDI010000001">
    <property type="protein sequence ID" value="CAD5207786.1"/>
    <property type="molecule type" value="Genomic_DNA"/>
</dbReference>
<reference evidence="13" key="1">
    <citation type="submission" date="2016-11" db="UniProtKB">
        <authorList>
            <consortium name="WormBaseParasite"/>
        </authorList>
    </citation>
    <scope>IDENTIFICATION</scope>
</reference>
<dbReference type="Pfam" id="PF00071">
    <property type="entry name" value="Ras"/>
    <property type="match status" value="1"/>
</dbReference>
<dbReference type="PRINTS" id="PR00449">
    <property type="entry name" value="RASTRNSFRMNG"/>
</dbReference>
<dbReference type="Proteomes" id="UP000659654">
    <property type="component" value="Unassembled WGS sequence"/>
</dbReference>
<dbReference type="SMART" id="SM00176">
    <property type="entry name" value="RAN"/>
    <property type="match status" value="1"/>
</dbReference>
<evidence type="ECO:0000313" key="11">
    <source>
        <dbReference type="Proteomes" id="UP000095284"/>
    </source>
</evidence>
<keyword evidence="6" id="KW-0449">Lipoprotein</keyword>
<gene>
    <name evidence="10" type="ORF">BXYJ_LOCUS99</name>
</gene>
<keyword evidence="5" id="KW-0342">GTP-binding</keyword>
<dbReference type="WBParaSite" id="BXY_1246100.1">
    <property type="protein sequence ID" value="BXY_1246100.1"/>
    <property type="gene ID" value="BXY_1246100"/>
</dbReference>
<dbReference type="SMART" id="SM00173">
    <property type="entry name" value="RAS"/>
    <property type="match status" value="1"/>
</dbReference>
<keyword evidence="7" id="KW-0636">Prenylation</keyword>
<evidence type="ECO:0000313" key="10">
    <source>
        <dbReference type="EMBL" id="CAD5207786.1"/>
    </source>
</evidence>
<dbReference type="GO" id="GO:0015031">
    <property type="term" value="P:protein transport"/>
    <property type="evidence" value="ECO:0007669"/>
    <property type="project" value="UniProtKB-KW"/>
</dbReference>
<name>A0A1I7SHE5_BURXY</name>
<sequence length="204" mass="23521">MDHPTLKIIVLGDSGVGKSSVLSRYVNNTFSNVFRTTMGADYFTKLSAVKGKKVNLQIWDTAGQERFQSLGTSFYRGADCCVLIFDLTREKTFEAIQRWRREFIRQTSLPDTFQFVIIGNKLDLENEKLIKKERVLEYCDIEGNTAYFEVSAKTGANIDEAFQTVAEFAYKSYERNRAKVSLLKRIRLEAENAEKAKHSCWHCW</sequence>
<dbReference type="GO" id="GO:0005770">
    <property type="term" value="C:late endosome"/>
    <property type="evidence" value="ECO:0007669"/>
    <property type="project" value="TreeGrafter"/>
</dbReference>
<keyword evidence="4" id="KW-0653">Protein transport</keyword>
<keyword evidence="2" id="KW-0813">Transport</keyword>
<dbReference type="Proteomes" id="UP000095284">
    <property type="component" value="Unplaced"/>
</dbReference>
<keyword evidence="12" id="KW-1185">Reference proteome</keyword>
<dbReference type="InterPro" id="IPR027417">
    <property type="entry name" value="P-loop_NTPase"/>
</dbReference>
<protein>
    <recommendedName>
        <fullName evidence="9">Ras-related protein Rab-7b</fullName>
    </recommendedName>
</protein>
<dbReference type="GO" id="GO:0045335">
    <property type="term" value="C:phagocytic vesicle"/>
    <property type="evidence" value="ECO:0007669"/>
    <property type="project" value="TreeGrafter"/>
</dbReference>
<dbReference type="PROSITE" id="PS51420">
    <property type="entry name" value="RHO"/>
    <property type="match status" value="1"/>
</dbReference>
<evidence type="ECO:0000256" key="3">
    <source>
        <dbReference type="ARBA" id="ARBA00022741"/>
    </source>
</evidence>
<dbReference type="PANTHER" id="PTHR47981">
    <property type="entry name" value="RAB FAMILY"/>
    <property type="match status" value="1"/>
</dbReference>
<dbReference type="eggNOG" id="KOG0394">
    <property type="taxonomic scope" value="Eukaryota"/>
</dbReference>
<evidence type="ECO:0000256" key="6">
    <source>
        <dbReference type="ARBA" id="ARBA00023288"/>
    </source>
</evidence>
<evidence type="ECO:0000313" key="13">
    <source>
        <dbReference type="WBParaSite" id="BXY_1246100.1"/>
    </source>
</evidence>
<evidence type="ECO:0000256" key="8">
    <source>
        <dbReference type="ARBA" id="ARBA00058158"/>
    </source>
</evidence>
<dbReference type="NCBIfam" id="TIGR00231">
    <property type="entry name" value="small_GTP"/>
    <property type="match status" value="1"/>
</dbReference>
<dbReference type="SMR" id="A0A1I7SHE5"/>
<dbReference type="InterPro" id="IPR001806">
    <property type="entry name" value="Small_GTPase"/>
</dbReference>
<proteinExistence type="inferred from homology"/>
<dbReference type="InterPro" id="IPR005225">
    <property type="entry name" value="Small_GTP-bd"/>
</dbReference>
<evidence type="ECO:0000256" key="4">
    <source>
        <dbReference type="ARBA" id="ARBA00022927"/>
    </source>
</evidence>
<dbReference type="SMART" id="SM00175">
    <property type="entry name" value="RAB"/>
    <property type="match status" value="1"/>
</dbReference>
<dbReference type="SMART" id="SM00174">
    <property type="entry name" value="RHO"/>
    <property type="match status" value="1"/>
</dbReference>
<dbReference type="EMBL" id="CAJFCV020000001">
    <property type="protein sequence ID" value="CAG9079257.1"/>
    <property type="molecule type" value="Genomic_DNA"/>
</dbReference>
<dbReference type="SUPFAM" id="SSF52540">
    <property type="entry name" value="P-loop containing nucleoside triphosphate hydrolases"/>
    <property type="match status" value="1"/>
</dbReference>
<dbReference type="Proteomes" id="UP000582659">
    <property type="component" value="Unassembled WGS sequence"/>
</dbReference>
<dbReference type="PANTHER" id="PTHR47981:SF20">
    <property type="entry name" value="RAS-RELATED PROTEIN RAB-7A"/>
    <property type="match status" value="1"/>
</dbReference>
<dbReference type="FunFam" id="3.40.50.300:FF:000751">
    <property type="entry name" value="Rab family GTPase, putative"/>
    <property type="match status" value="1"/>
</dbReference>
<dbReference type="GO" id="GO:0002682">
    <property type="term" value="P:regulation of immune system process"/>
    <property type="evidence" value="ECO:0007669"/>
    <property type="project" value="UniProtKB-ARBA"/>
</dbReference>
<evidence type="ECO:0000256" key="1">
    <source>
        <dbReference type="ARBA" id="ARBA00006270"/>
    </source>
</evidence>